<evidence type="ECO:0000256" key="5">
    <source>
        <dbReference type="ARBA" id="ARBA00023295"/>
    </source>
</evidence>
<dbReference type="RefSeq" id="WP_189459534.1">
    <property type="nucleotide sequence ID" value="NZ_BMYO01000003.1"/>
</dbReference>
<feature type="domain" description="GH18" evidence="9">
    <location>
        <begin position="197"/>
        <end position="588"/>
    </location>
</feature>
<dbReference type="InterPro" id="IPR050314">
    <property type="entry name" value="Glycosyl_Hydrlase_18"/>
</dbReference>
<dbReference type="InterPro" id="IPR029070">
    <property type="entry name" value="Chitinase_insertion_sf"/>
</dbReference>
<keyword evidence="11" id="KW-1185">Reference proteome</keyword>
<evidence type="ECO:0000256" key="4">
    <source>
        <dbReference type="ARBA" id="ARBA00023024"/>
    </source>
</evidence>
<protein>
    <recommendedName>
        <fullName evidence="2">chitinase</fullName>
        <ecNumber evidence="2">3.2.1.14</ecNumber>
    </recommendedName>
</protein>
<dbReference type="Proteomes" id="UP000604737">
    <property type="component" value="Unassembled WGS sequence"/>
</dbReference>
<comment type="caution">
    <text evidence="10">The sequence shown here is derived from an EMBL/GenBank/DDBJ whole genome shotgun (WGS) entry which is preliminary data.</text>
</comment>
<evidence type="ECO:0000256" key="7">
    <source>
        <dbReference type="RuleBase" id="RU004453"/>
    </source>
</evidence>
<dbReference type="EMBL" id="BMYO01000003">
    <property type="protein sequence ID" value="GHD60898.1"/>
    <property type="molecule type" value="Genomic_DNA"/>
</dbReference>
<comment type="similarity">
    <text evidence="7">Belongs to the glycosyl hydrolase 18 family.</text>
</comment>
<keyword evidence="3 6" id="KW-0378">Hydrolase</keyword>
<accession>A0ABQ3H205</accession>
<dbReference type="CDD" id="cd06548">
    <property type="entry name" value="GH18_chitinase"/>
    <property type="match status" value="1"/>
</dbReference>
<reference evidence="11" key="1">
    <citation type="journal article" date="2019" name="Int. J. Syst. Evol. Microbiol.">
        <title>The Global Catalogue of Microorganisms (GCM) 10K type strain sequencing project: providing services to taxonomists for standard genome sequencing and annotation.</title>
        <authorList>
            <consortium name="The Broad Institute Genomics Platform"/>
            <consortium name="The Broad Institute Genome Sequencing Center for Infectious Disease"/>
            <person name="Wu L."/>
            <person name="Ma J."/>
        </authorList>
    </citation>
    <scope>NUCLEOTIDE SEQUENCE [LARGE SCALE GENOMIC DNA]</scope>
    <source>
        <strain evidence="11">KCTC 23701</strain>
    </source>
</reference>
<dbReference type="EC" id="3.2.1.14" evidence="2"/>
<evidence type="ECO:0000259" key="9">
    <source>
        <dbReference type="PROSITE" id="PS51910"/>
    </source>
</evidence>
<dbReference type="InterPro" id="IPR011583">
    <property type="entry name" value="Chitinase_II/V-like_cat"/>
</dbReference>
<evidence type="ECO:0000256" key="2">
    <source>
        <dbReference type="ARBA" id="ARBA00012729"/>
    </source>
</evidence>
<evidence type="ECO:0000256" key="3">
    <source>
        <dbReference type="ARBA" id="ARBA00022801"/>
    </source>
</evidence>
<dbReference type="SUPFAM" id="SSF54556">
    <property type="entry name" value="Chitinase insertion domain"/>
    <property type="match status" value="1"/>
</dbReference>
<sequence>MKRLVLPLLLAAAFAHADSVVFEENFEGDLAKWVGQRGDGTVPMNVTLIDDPLKLGNKVARFDKPVYGGDIFTRQQFPEGKYVLSFDYLGTCGGNCGGVIGVTAEFPGRDQWLAGTANSGFPDRIKDTGKWEHYDLDFKGRFDFHLALEQWTSSAGAGKDIYFDNIKLVQKGDGGGAAAAKPAAAVAVTGAPAPKTPQVVGYFPAWAKHNSNYWVKDIETSGAAKRLTVINYAFGNVKDNKCVVGVEAKGVGAAADDYWEPVPKAHTLDGKDDLGDKGLFGHWNQLKQLKKANPNLRVVISLGGWSWSKYFSDAALPQNREAFVKSCVDAYIKGNVPDKQGKLVNGLAAGVFDGIDIDWEYPAAEGEKGNVVRKEDTRNYTALLAEFRKQLDAVKPGLLLTIASPAASDKSAMMELDKIHPSLDFINIMTYDFSNGWANQSQPHANLYGGKKDQFAIDYTVKDYLEKVPSQKLVLGVPFYGYGWLVKSTDNNGMYQPSSGPAKGPVEQGSKPYAQIKTAPGKVFRDDKTRAVWKLNGNEVWNYDDPQALQEKVEFVKKNKLGGVMFWELSNDTADGELSKTLADALKK</sequence>
<dbReference type="PROSITE" id="PS01095">
    <property type="entry name" value="GH18_1"/>
    <property type="match status" value="1"/>
</dbReference>
<comment type="catalytic activity">
    <reaction evidence="1">
        <text>Random endo-hydrolysis of N-acetyl-beta-D-glucosaminide (1-&gt;4)-beta-linkages in chitin and chitodextrins.</text>
        <dbReference type="EC" id="3.2.1.14"/>
    </reaction>
</comment>
<dbReference type="InterPro" id="IPR001579">
    <property type="entry name" value="Glyco_hydro_18_chit_AS"/>
</dbReference>
<proteinExistence type="inferred from homology"/>
<dbReference type="Gene3D" id="3.10.50.10">
    <property type="match status" value="1"/>
</dbReference>
<dbReference type="PROSITE" id="PS51910">
    <property type="entry name" value="GH18_2"/>
    <property type="match status" value="1"/>
</dbReference>
<dbReference type="SUPFAM" id="SSF51445">
    <property type="entry name" value="(Trans)glycosidases"/>
    <property type="match status" value="1"/>
</dbReference>
<keyword evidence="4" id="KW-0624">Polysaccharide degradation</keyword>
<keyword evidence="4" id="KW-0146">Chitin degradation</keyword>
<keyword evidence="4" id="KW-0119">Carbohydrate metabolism</keyword>
<gene>
    <name evidence="10" type="ORF">GCM10007350_14710</name>
</gene>
<evidence type="ECO:0000313" key="10">
    <source>
        <dbReference type="EMBL" id="GHD60898.1"/>
    </source>
</evidence>
<feature type="signal peptide" evidence="8">
    <location>
        <begin position="1"/>
        <end position="17"/>
    </location>
</feature>
<dbReference type="Pfam" id="PF00704">
    <property type="entry name" value="Glyco_hydro_18"/>
    <property type="match status" value="1"/>
</dbReference>
<feature type="chain" id="PRO_5046536693" description="chitinase" evidence="8">
    <location>
        <begin position="18"/>
        <end position="588"/>
    </location>
</feature>
<dbReference type="SMART" id="SM00636">
    <property type="entry name" value="Glyco_18"/>
    <property type="match status" value="1"/>
</dbReference>
<dbReference type="PANTHER" id="PTHR11177">
    <property type="entry name" value="CHITINASE"/>
    <property type="match status" value="1"/>
</dbReference>
<keyword evidence="8" id="KW-0732">Signal</keyword>
<dbReference type="Gene3D" id="3.20.20.80">
    <property type="entry name" value="Glycosidases"/>
    <property type="match status" value="1"/>
</dbReference>
<dbReference type="InterPro" id="IPR001223">
    <property type="entry name" value="Glyco_hydro18_cat"/>
</dbReference>
<dbReference type="InterPro" id="IPR017853">
    <property type="entry name" value="GH"/>
</dbReference>
<evidence type="ECO:0000256" key="6">
    <source>
        <dbReference type="RuleBase" id="RU000489"/>
    </source>
</evidence>
<keyword evidence="5 6" id="KW-0326">Glycosidase</keyword>
<evidence type="ECO:0000313" key="11">
    <source>
        <dbReference type="Proteomes" id="UP000604737"/>
    </source>
</evidence>
<evidence type="ECO:0000256" key="8">
    <source>
        <dbReference type="SAM" id="SignalP"/>
    </source>
</evidence>
<name>A0ABQ3H205_9NEIS</name>
<organism evidence="10 11">
    <name type="scientific">Jeongeupia chitinilytica</name>
    <dbReference type="NCBI Taxonomy" id="1041641"/>
    <lineage>
        <taxon>Bacteria</taxon>
        <taxon>Pseudomonadati</taxon>
        <taxon>Pseudomonadota</taxon>
        <taxon>Betaproteobacteria</taxon>
        <taxon>Neisseriales</taxon>
        <taxon>Chitinibacteraceae</taxon>
        <taxon>Jeongeupia</taxon>
    </lineage>
</organism>
<dbReference type="PANTHER" id="PTHR11177:SF317">
    <property type="entry name" value="CHITINASE 12-RELATED"/>
    <property type="match status" value="1"/>
</dbReference>
<evidence type="ECO:0000256" key="1">
    <source>
        <dbReference type="ARBA" id="ARBA00000822"/>
    </source>
</evidence>